<name>C8PIS7_9BACT</name>
<evidence type="ECO:0000256" key="7">
    <source>
        <dbReference type="ARBA" id="ARBA00005412"/>
    </source>
</evidence>
<evidence type="ECO:0000256" key="4">
    <source>
        <dbReference type="ARBA" id="ARBA00003485"/>
    </source>
</evidence>
<dbReference type="EC" id="4.2.3.4" evidence="8 19"/>
<keyword evidence="23" id="KW-1185">Reference proteome</keyword>
<feature type="domain" description="3-dehydroquinate synthase N-terminal" evidence="20">
    <location>
        <begin position="55"/>
        <end position="167"/>
    </location>
</feature>
<dbReference type="Gene3D" id="1.20.1090.10">
    <property type="entry name" value="Dehydroquinate synthase-like - alpha domain"/>
    <property type="match status" value="1"/>
</dbReference>
<dbReference type="GO" id="GO:0005737">
    <property type="term" value="C:cytoplasm"/>
    <property type="evidence" value="ECO:0007669"/>
    <property type="project" value="UniProtKB-SubCell"/>
</dbReference>
<feature type="binding site" evidence="19">
    <location>
        <position position="231"/>
    </location>
    <ligand>
        <name>Zn(2+)</name>
        <dbReference type="ChEBI" id="CHEBI:29105"/>
    </ligand>
</feature>
<keyword evidence="13 19" id="KW-0547">Nucleotide-binding</keyword>
<reference evidence="22 23" key="1">
    <citation type="submission" date="2009-07" db="EMBL/GenBank/DDBJ databases">
        <authorList>
            <person name="Madupu R."/>
            <person name="Sebastian Y."/>
            <person name="Durkin A.S."/>
            <person name="Torralba M."/>
            <person name="Methe B."/>
            <person name="Sutton G.G."/>
            <person name="Strausberg R.L."/>
            <person name="Nelson K.E."/>
        </authorList>
    </citation>
    <scope>NUCLEOTIDE SEQUENCE [LARGE SCALE GENOMIC DNA]</scope>
    <source>
        <strain evidence="22 23">RM3268</strain>
    </source>
</reference>
<dbReference type="AlphaFoldDB" id="C8PIS7"/>
<dbReference type="Proteomes" id="UP000005709">
    <property type="component" value="Unassembled WGS sequence"/>
</dbReference>
<evidence type="ECO:0000256" key="12">
    <source>
        <dbReference type="ARBA" id="ARBA00022723"/>
    </source>
</evidence>
<dbReference type="UniPathway" id="UPA00053">
    <property type="reaction ID" value="UER00085"/>
</dbReference>
<dbReference type="GO" id="GO:0046872">
    <property type="term" value="F:metal ion binding"/>
    <property type="evidence" value="ECO:0007669"/>
    <property type="project" value="UniProtKB-KW"/>
</dbReference>
<comment type="pathway">
    <text evidence="6 19">Metabolic intermediate biosynthesis; chorismate biosynthesis; chorismate from D-erythrose 4-phosphate and phosphoenolpyruvate: step 2/7.</text>
</comment>
<dbReference type="GO" id="GO:0009423">
    <property type="term" value="P:chorismate biosynthetic process"/>
    <property type="evidence" value="ECO:0007669"/>
    <property type="project" value="UniProtKB-UniRule"/>
</dbReference>
<dbReference type="SUPFAM" id="SSF56796">
    <property type="entry name" value="Dehydroquinate synthase-like"/>
    <property type="match status" value="1"/>
</dbReference>
<dbReference type="FunFam" id="3.40.50.1970:FF:000007">
    <property type="entry name" value="Pentafunctional AROM polypeptide"/>
    <property type="match status" value="1"/>
</dbReference>
<keyword evidence="10 19" id="KW-0963">Cytoplasm</keyword>
<evidence type="ECO:0000256" key="3">
    <source>
        <dbReference type="ARBA" id="ARBA00001947"/>
    </source>
</evidence>
<feature type="binding site" evidence="19">
    <location>
        <begin position="59"/>
        <end position="64"/>
    </location>
    <ligand>
        <name>NAD(+)</name>
        <dbReference type="ChEBI" id="CHEBI:57540"/>
    </ligand>
</feature>
<evidence type="ECO:0000313" key="22">
    <source>
        <dbReference type="EMBL" id="EEV16832.1"/>
    </source>
</evidence>
<evidence type="ECO:0000256" key="9">
    <source>
        <dbReference type="ARBA" id="ARBA00017684"/>
    </source>
</evidence>
<proteinExistence type="inferred from homology"/>
<feature type="binding site" evidence="19">
    <location>
        <position position="139"/>
    </location>
    <ligand>
        <name>NAD(+)</name>
        <dbReference type="ChEBI" id="CHEBI:57540"/>
    </ligand>
</feature>
<evidence type="ECO:0000256" key="14">
    <source>
        <dbReference type="ARBA" id="ARBA00022833"/>
    </source>
</evidence>
<comment type="cofactor">
    <cofactor evidence="2 19">
        <name>NAD(+)</name>
        <dbReference type="ChEBI" id="CHEBI:57540"/>
    </cofactor>
</comment>
<evidence type="ECO:0000256" key="17">
    <source>
        <dbReference type="ARBA" id="ARBA00023239"/>
    </source>
</evidence>
<evidence type="ECO:0000259" key="21">
    <source>
        <dbReference type="Pfam" id="PF24621"/>
    </source>
</evidence>
<dbReference type="GO" id="GO:0000166">
    <property type="term" value="F:nucleotide binding"/>
    <property type="evidence" value="ECO:0007669"/>
    <property type="project" value="UniProtKB-KW"/>
</dbReference>
<evidence type="ECO:0000313" key="23">
    <source>
        <dbReference type="Proteomes" id="UP000005709"/>
    </source>
</evidence>
<dbReference type="GO" id="GO:0008652">
    <property type="term" value="P:amino acid biosynthetic process"/>
    <property type="evidence" value="ECO:0007669"/>
    <property type="project" value="UniProtKB-KW"/>
</dbReference>
<gene>
    <name evidence="19 22" type="primary">aroB</name>
    <name evidence="22" type="ORF">CAMGR0001_1126</name>
</gene>
<evidence type="ECO:0000256" key="11">
    <source>
        <dbReference type="ARBA" id="ARBA00022605"/>
    </source>
</evidence>
<dbReference type="InterPro" id="IPR056179">
    <property type="entry name" value="DHQS_C"/>
</dbReference>
<evidence type="ECO:0000256" key="16">
    <source>
        <dbReference type="ARBA" id="ARBA00023141"/>
    </source>
</evidence>
<dbReference type="InterPro" id="IPR030960">
    <property type="entry name" value="DHQS/DOIS_N"/>
</dbReference>
<evidence type="ECO:0000259" key="20">
    <source>
        <dbReference type="Pfam" id="PF01761"/>
    </source>
</evidence>
<dbReference type="OrthoDB" id="9806583at2"/>
<dbReference type="HAMAP" id="MF_00110">
    <property type="entry name" value="DHQ_synthase"/>
    <property type="match status" value="1"/>
</dbReference>
<keyword evidence="11 19" id="KW-0028">Amino-acid biosynthesis</keyword>
<dbReference type="PANTHER" id="PTHR43622">
    <property type="entry name" value="3-DEHYDROQUINATE SYNTHASE"/>
    <property type="match status" value="1"/>
</dbReference>
<dbReference type="RefSeq" id="WP_005871662.1">
    <property type="nucleotide sequence ID" value="NZ_ACYG01000027.1"/>
</dbReference>
<dbReference type="PIRSF" id="PIRSF001455">
    <property type="entry name" value="DHQ_synth"/>
    <property type="match status" value="1"/>
</dbReference>
<dbReference type="InterPro" id="IPR030963">
    <property type="entry name" value="DHQ_synth_fam"/>
</dbReference>
<comment type="catalytic activity">
    <reaction evidence="1 19">
        <text>7-phospho-2-dehydro-3-deoxy-D-arabino-heptonate = 3-dehydroquinate + phosphate</text>
        <dbReference type="Rhea" id="RHEA:21968"/>
        <dbReference type="ChEBI" id="CHEBI:32364"/>
        <dbReference type="ChEBI" id="CHEBI:43474"/>
        <dbReference type="ChEBI" id="CHEBI:58394"/>
        <dbReference type="EC" id="4.2.3.4"/>
    </reaction>
</comment>
<evidence type="ECO:0000256" key="8">
    <source>
        <dbReference type="ARBA" id="ARBA00013031"/>
    </source>
</evidence>
<dbReference type="EMBL" id="ACYG01000027">
    <property type="protein sequence ID" value="EEV16832.1"/>
    <property type="molecule type" value="Genomic_DNA"/>
</dbReference>
<comment type="subcellular location">
    <subcellularLocation>
        <location evidence="5 19">Cytoplasm</location>
    </subcellularLocation>
</comment>
<keyword evidence="14 19" id="KW-0862">Zinc</keyword>
<feature type="domain" description="3-dehydroquinate synthase C-terminal" evidence="21">
    <location>
        <begin position="169"/>
        <end position="308"/>
    </location>
</feature>
<feature type="binding site" evidence="19">
    <location>
        <begin position="157"/>
        <end position="160"/>
    </location>
    <ligand>
        <name>NAD(+)</name>
        <dbReference type="ChEBI" id="CHEBI:57540"/>
    </ligand>
</feature>
<feature type="binding site" evidence="19">
    <location>
        <begin position="93"/>
        <end position="97"/>
    </location>
    <ligand>
        <name>NAD(+)</name>
        <dbReference type="ChEBI" id="CHEBI:57540"/>
    </ligand>
</feature>
<feature type="binding site" evidence="19">
    <location>
        <position position="248"/>
    </location>
    <ligand>
        <name>Zn(2+)</name>
        <dbReference type="ChEBI" id="CHEBI:29105"/>
    </ligand>
</feature>
<evidence type="ECO:0000256" key="15">
    <source>
        <dbReference type="ARBA" id="ARBA00023027"/>
    </source>
</evidence>
<evidence type="ECO:0000256" key="19">
    <source>
        <dbReference type="HAMAP-Rule" id="MF_00110"/>
    </source>
</evidence>
<comment type="cofactor">
    <cofactor evidence="3">
        <name>Zn(2+)</name>
        <dbReference type="ChEBI" id="CHEBI:29105"/>
    </cofactor>
</comment>
<dbReference type="NCBIfam" id="TIGR01357">
    <property type="entry name" value="aroB"/>
    <property type="match status" value="1"/>
</dbReference>
<dbReference type="STRING" id="824.CGRAC_1005"/>
<keyword evidence="17 19" id="KW-0456">Lyase</keyword>
<dbReference type="InterPro" id="IPR016037">
    <property type="entry name" value="DHQ_synth_AroB"/>
</dbReference>
<comment type="caution">
    <text evidence="22">The sequence shown here is derived from an EMBL/GenBank/DDBJ whole genome shotgun (WGS) entry which is preliminary data.</text>
</comment>
<organism evidence="22 23">
    <name type="scientific">Campylobacter gracilis RM3268</name>
    <dbReference type="NCBI Taxonomy" id="553220"/>
    <lineage>
        <taxon>Bacteria</taxon>
        <taxon>Pseudomonadati</taxon>
        <taxon>Campylobacterota</taxon>
        <taxon>Epsilonproteobacteria</taxon>
        <taxon>Campylobacterales</taxon>
        <taxon>Campylobacteraceae</taxon>
        <taxon>Campylobacter</taxon>
    </lineage>
</organism>
<feature type="binding site" evidence="19">
    <location>
        <position position="172"/>
    </location>
    <ligand>
        <name>Zn(2+)</name>
        <dbReference type="ChEBI" id="CHEBI:29105"/>
    </ligand>
</feature>
<keyword evidence="16 19" id="KW-0057">Aromatic amino acid biosynthesis</keyword>
<keyword evidence="15 19" id="KW-0520">NAD</keyword>
<feature type="binding site" evidence="19">
    <location>
        <begin position="117"/>
        <end position="118"/>
    </location>
    <ligand>
        <name>NAD(+)</name>
        <dbReference type="ChEBI" id="CHEBI:57540"/>
    </ligand>
</feature>
<feature type="binding site" evidence="19">
    <location>
        <position position="130"/>
    </location>
    <ligand>
        <name>NAD(+)</name>
        <dbReference type="ChEBI" id="CHEBI:57540"/>
    </ligand>
</feature>
<accession>C8PIS7</accession>
<evidence type="ECO:0000256" key="2">
    <source>
        <dbReference type="ARBA" id="ARBA00001911"/>
    </source>
</evidence>
<dbReference type="GO" id="GO:0003856">
    <property type="term" value="F:3-dehydroquinate synthase activity"/>
    <property type="evidence" value="ECO:0007669"/>
    <property type="project" value="UniProtKB-UniRule"/>
</dbReference>
<dbReference type="PANTHER" id="PTHR43622:SF7">
    <property type="entry name" value="3-DEHYDROQUINATE SYNTHASE, CHLOROPLASTIC"/>
    <property type="match status" value="1"/>
</dbReference>
<comment type="cofactor">
    <cofactor evidence="19">
        <name>Co(2+)</name>
        <dbReference type="ChEBI" id="CHEBI:48828"/>
    </cofactor>
    <cofactor evidence="19">
        <name>Zn(2+)</name>
        <dbReference type="ChEBI" id="CHEBI:29105"/>
    </cofactor>
    <text evidence="19">Binds 1 divalent metal cation per subunit. Can use either Co(2+) or Zn(2+).</text>
</comment>
<dbReference type="eggNOG" id="COG0337">
    <property type="taxonomic scope" value="Bacteria"/>
</dbReference>
<keyword evidence="12 19" id="KW-0479">Metal-binding</keyword>
<sequence>MKIDLNLGKKYSVFIDELQEIKLKGKVAIITNPKVGGLWLDFLLQRLDCEQKFIITIPDGEEYKNTASVEQILEQLFSSKLDRKSTLIALGGGVISDITGFCASIYERGIDFINIPTTLLAQVDASVGGKTGVNNRFGKNLIGSFYQPRVVYCESKFLSTLPAREFAAGVAEAVKMAVCFDGELFKFFETHDLKSADEISHIIARCVEIKASVVERDERESGVRAVLNYGHTFAHAIEKITNYKKFLHGEAVAIGMVMANTLARRLGKLSGEQEERIRKVLQKFALPIKFHVEDAAEFYELFFLDKKSENGKIKFILPDGIGKFYASKEIAKDEVIAALKEFE</sequence>
<dbReference type="Pfam" id="PF24621">
    <property type="entry name" value="DHQS_C"/>
    <property type="match status" value="1"/>
</dbReference>
<keyword evidence="18 19" id="KW-0170">Cobalt</keyword>
<evidence type="ECO:0000256" key="1">
    <source>
        <dbReference type="ARBA" id="ARBA00001393"/>
    </source>
</evidence>
<evidence type="ECO:0000256" key="10">
    <source>
        <dbReference type="ARBA" id="ARBA00022490"/>
    </source>
</evidence>
<comment type="function">
    <text evidence="4 19">Catalyzes the conversion of 3-deoxy-D-arabino-heptulosonate 7-phosphate (DAHP) to dehydroquinate (DHQ).</text>
</comment>
<dbReference type="GO" id="GO:0009073">
    <property type="term" value="P:aromatic amino acid family biosynthetic process"/>
    <property type="evidence" value="ECO:0007669"/>
    <property type="project" value="UniProtKB-KW"/>
</dbReference>
<dbReference type="CDD" id="cd08195">
    <property type="entry name" value="DHQS"/>
    <property type="match status" value="1"/>
</dbReference>
<dbReference type="Pfam" id="PF01761">
    <property type="entry name" value="DHQ_synthase"/>
    <property type="match status" value="1"/>
</dbReference>
<evidence type="ECO:0000256" key="5">
    <source>
        <dbReference type="ARBA" id="ARBA00004496"/>
    </source>
</evidence>
<evidence type="ECO:0000256" key="6">
    <source>
        <dbReference type="ARBA" id="ARBA00004661"/>
    </source>
</evidence>
<evidence type="ECO:0000256" key="18">
    <source>
        <dbReference type="ARBA" id="ARBA00023285"/>
    </source>
</evidence>
<protein>
    <recommendedName>
        <fullName evidence="9 19">3-dehydroquinate synthase</fullName>
        <shortName evidence="19">DHQS</shortName>
        <ecNumber evidence="8 19">4.2.3.4</ecNumber>
    </recommendedName>
</protein>
<comment type="similarity">
    <text evidence="7 19">Belongs to the sugar phosphate cyclases superfamily. Dehydroquinate synthase family.</text>
</comment>
<dbReference type="Gene3D" id="3.40.50.1970">
    <property type="match status" value="1"/>
</dbReference>
<dbReference type="InterPro" id="IPR050071">
    <property type="entry name" value="Dehydroquinate_synthase"/>
</dbReference>
<evidence type="ECO:0000256" key="13">
    <source>
        <dbReference type="ARBA" id="ARBA00022741"/>
    </source>
</evidence>